<dbReference type="EC" id="3.2.1.55" evidence="4"/>
<dbReference type="SUPFAM" id="SSF51445">
    <property type="entry name" value="(Trans)glycosidases"/>
    <property type="match status" value="1"/>
</dbReference>
<dbReference type="Proteomes" id="UP001198163">
    <property type="component" value="Unassembled WGS sequence"/>
</dbReference>
<comment type="subunit">
    <text evidence="3">Homohexamer; trimer of dimers.</text>
</comment>
<evidence type="ECO:0000256" key="6">
    <source>
        <dbReference type="ARBA" id="ARBA00023277"/>
    </source>
</evidence>
<sequence>MKNLITINTRTPGPVIERDVYGHFSEHLGRCIYGGLWVGPDSDIPNINGYRKDVVEALKKMGIPNLRWPGGCFADEYHWKDGIGPKEERKRMVNTHWGGVVEDNTFGTHEFMDLCELLDCKAYVCGNVGSGSIQEMQEWVEYITCPGDTPMARLRAKNGRKEPWKLPYFGVGNENWGCGGNMKPEYYADLYRRYQTYVRKYGPDKIFKIAGGPNVADYRWTEVLMREAGPLMDGLSLHNYCFEERWENKKSATDFDRTGWFKTLRNAYRMDELIAEHSKIMDRYDPDKRVALVVDEWGCWHEAEPGTNPGFLYQQNTVRDALVAGITLNIFNNRADRVRIANLAQLANVLQSPILTEGAKMVLTPTWHVLEMYKGHQGAKLLSTAVCTDFYYEENGMVSGLAERGGLPIGTGIPALNASASVSDSGAYTVTLCNADPEESKSVSLRFDGLASLPKTITARCLEGADMNSMNTFEDPDRVQARAFALPAAKGNELALELPARSVLAITLG</sequence>
<dbReference type="PANTHER" id="PTHR43576:SF2">
    <property type="entry name" value="INTRACELLULAR EXO-ALPHA-L-ARABINOFURANOSIDASE 2"/>
    <property type="match status" value="1"/>
</dbReference>
<evidence type="ECO:0000259" key="8">
    <source>
        <dbReference type="SMART" id="SM00813"/>
    </source>
</evidence>
<dbReference type="SUPFAM" id="SSF51011">
    <property type="entry name" value="Glycosyl hydrolase domain"/>
    <property type="match status" value="1"/>
</dbReference>
<comment type="catalytic activity">
    <reaction evidence="1">
        <text>Hydrolysis of terminal non-reducing alpha-L-arabinofuranoside residues in alpha-L-arabinosides.</text>
        <dbReference type="EC" id="3.2.1.55"/>
    </reaction>
</comment>
<evidence type="ECO:0000256" key="1">
    <source>
        <dbReference type="ARBA" id="ARBA00001462"/>
    </source>
</evidence>
<dbReference type="Pfam" id="PF22848">
    <property type="entry name" value="ASD1_dom"/>
    <property type="match status" value="1"/>
</dbReference>
<feature type="domain" description="Alpha-L-arabinofuranosidase C-terminal" evidence="8">
    <location>
        <begin position="295"/>
        <end position="502"/>
    </location>
</feature>
<dbReference type="InterPro" id="IPR010720">
    <property type="entry name" value="Alpha-L-AF_C"/>
</dbReference>
<evidence type="ECO:0000256" key="7">
    <source>
        <dbReference type="ARBA" id="ARBA00023295"/>
    </source>
</evidence>
<dbReference type="SMART" id="SM00813">
    <property type="entry name" value="Alpha-L-AF_C"/>
    <property type="match status" value="1"/>
</dbReference>
<name>A0AAE3EI52_9SPIR</name>
<comment type="similarity">
    <text evidence="2">Belongs to the glycosyl hydrolase 51 family.</text>
</comment>
<keyword evidence="5" id="KW-0378">Hydrolase</keyword>
<comment type="caution">
    <text evidence="9">The sequence shown here is derived from an EMBL/GenBank/DDBJ whole genome shotgun (WGS) entry which is preliminary data.</text>
</comment>
<dbReference type="Gene3D" id="2.60.40.1180">
    <property type="entry name" value="Golgi alpha-mannosidase II"/>
    <property type="match status" value="1"/>
</dbReference>
<gene>
    <name evidence="9" type="ORF">K7J14_04755</name>
</gene>
<evidence type="ECO:0000313" key="9">
    <source>
        <dbReference type="EMBL" id="MCD1654008.1"/>
    </source>
</evidence>
<proteinExistence type="inferred from homology"/>
<protein>
    <recommendedName>
        <fullName evidence="4">non-reducing end alpha-L-arabinofuranosidase</fullName>
        <ecNumber evidence="4">3.2.1.55</ecNumber>
    </recommendedName>
</protein>
<dbReference type="GO" id="GO:0046556">
    <property type="term" value="F:alpha-L-arabinofuranosidase activity"/>
    <property type="evidence" value="ECO:0007669"/>
    <property type="project" value="UniProtKB-EC"/>
</dbReference>
<dbReference type="EMBL" id="JAINWA010000001">
    <property type="protein sequence ID" value="MCD1654008.1"/>
    <property type="molecule type" value="Genomic_DNA"/>
</dbReference>
<evidence type="ECO:0000313" key="10">
    <source>
        <dbReference type="Proteomes" id="UP001198163"/>
    </source>
</evidence>
<dbReference type="Pfam" id="PF06964">
    <property type="entry name" value="Alpha-L-AF_C"/>
    <property type="match status" value="1"/>
</dbReference>
<evidence type="ECO:0000256" key="5">
    <source>
        <dbReference type="ARBA" id="ARBA00022801"/>
    </source>
</evidence>
<evidence type="ECO:0000256" key="2">
    <source>
        <dbReference type="ARBA" id="ARBA00007186"/>
    </source>
</evidence>
<dbReference type="GO" id="GO:0046373">
    <property type="term" value="P:L-arabinose metabolic process"/>
    <property type="evidence" value="ECO:0007669"/>
    <property type="project" value="InterPro"/>
</dbReference>
<keyword evidence="6" id="KW-0119">Carbohydrate metabolism</keyword>
<dbReference type="RefSeq" id="WP_230753760.1">
    <property type="nucleotide sequence ID" value="NZ_JAINWA010000001.1"/>
</dbReference>
<keyword evidence="7" id="KW-0326">Glycosidase</keyword>
<dbReference type="InterPro" id="IPR013780">
    <property type="entry name" value="Glyco_hydro_b"/>
</dbReference>
<dbReference type="InterPro" id="IPR017853">
    <property type="entry name" value="GH"/>
</dbReference>
<dbReference type="InterPro" id="IPR055235">
    <property type="entry name" value="ASD1_cat"/>
</dbReference>
<dbReference type="GO" id="GO:0000272">
    <property type="term" value="P:polysaccharide catabolic process"/>
    <property type="evidence" value="ECO:0007669"/>
    <property type="project" value="TreeGrafter"/>
</dbReference>
<dbReference type="AlphaFoldDB" id="A0AAE3EI52"/>
<organism evidence="9 10">
    <name type="scientific">Teretinema zuelzerae</name>
    <dbReference type="NCBI Taxonomy" id="156"/>
    <lineage>
        <taxon>Bacteria</taxon>
        <taxon>Pseudomonadati</taxon>
        <taxon>Spirochaetota</taxon>
        <taxon>Spirochaetia</taxon>
        <taxon>Spirochaetales</taxon>
        <taxon>Treponemataceae</taxon>
        <taxon>Teretinema</taxon>
    </lineage>
</organism>
<evidence type="ECO:0000256" key="3">
    <source>
        <dbReference type="ARBA" id="ARBA00011165"/>
    </source>
</evidence>
<accession>A0AAE3EI52</accession>
<keyword evidence="10" id="KW-1185">Reference proteome</keyword>
<dbReference type="Gene3D" id="3.20.20.80">
    <property type="entry name" value="Glycosidases"/>
    <property type="match status" value="1"/>
</dbReference>
<dbReference type="PANTHER" id="PTHR43576">
    <property type="entry name" value="ALPHA-L-ARABINOFURANOSIDASE C-RELATED"/>
    <property type="match status" value="1"/>
</dbReference>
<evidence type="ECO:0000256" key="4">
    <source>
        <dbReference type="ARBA" id="ARBA00012670"/>
    </source>
</evidence>
<reference evidence="9" key="1">
    <citation type="submission" date="2021-08" db="EMBL/GenBank/DDBJ databases">
        <title>Comparative analyses of Brucepasteria parasyntrophica and Teretinema zuelzerae.</title>
        <authorList>
            <person name="Song Y."/>
            <person name="Brune A."/>
        </authorList>
    </citation>
    <scope>NUCLEOTIDE SEQUENCE</scope>
    <source>
        <strain evidence="9">DSM 1903</strain>
    </source>
</reference>